<dbReference type="Pfam" id="PF12697">
    <property type="entry name" value="Abhydrolase_6"/>
    <property type="match status" value="1"/>
</dbReference>
<feature type="domain" description="AB hydrolase-1" evidence="1">
    <location>
        <begin position="11"/>
        <end position="238"/>
    </location>
</feature>
<comment type="caution">
    <text evidence="2">The sequence shown here is derived from an EMBL/GenBank/DDBJ whole genome shotgun (WGS) entry which is preliminary data.</text>
</comment>
<sequence>MNSPAKRPLALLHGWGLDSRVWEALLPHLTPHFSVTRLQLPGYPGRPDGADSVAATVDTLLTDVPEGALLLGWSLGGQLAQLMAARAPKRIAGLVLVATSPRFLAGKGWNAGQPASLLGGFSAAVGLAPGPVLPRFATLMNQGDSLAKDINRQLAPLTKAPLAEKAALLRGLDWLRDLDLRPLAPKLPHPALVIHGEADSLMPVEAARWLAAQLPHGQLQLMAEAAHTPFLHDPAAFAGHVQAWAQGLPA</sequence>
<dbReference type="PANTHER" id="PTHR43194">
    <property type="entry name" value="HYDROLASE ALPHA/BETA FOLD FAMILY"/>
    <property type="match status" value="1"/>
</dbReference>
<dbReference type="InterPro" id="IPR000073">
    <property type="entry name" value="AB_hydrolase_1"/>
</dbReference>
<dbReference type="PANTHER" id="PTHR43194:SF5">
    <property type="entry name" value="PIMELOYL-[ACYL-CARRIER PROTEIN] METHYL ESTER ESTERASE"/>
    <property type="match status" value="1"/>
</dbReference>
<dbReference type="SUPFAM" id="SSF53474">
    <property type="entry name" value="alpha/beta-Hydrolases"/>
    <property type="match status" value="1"/>
</dbReference>
<name>A0ABY0IR80_9RHOO</name>
<protein>
    <submittedName>
        <fullName evidence="2">Pimeloyl-[acyl-carrier protein] methyl ester esterase</fullName>
    </submittedName>
</protein>
<keyword evidence="3" id="KW-1185">Reference proteome</keyword>
<evidence type="ECO:0000259" key="1">
    <source>
        <dbReference type="Pfam" id="PF12697"/>
    </source>
</evidence>
<dbReference type="Proteomes" id="UP000292136">
    <property type="component" value="Unassembled WGS sequence"/>
</dbReference>
<dbReference type="InterPro" id="IPR029058">
    <property type="entry name" value="AB_hydrolase_fold"/>
</dbReference>
<dbReference type="EMBL" id="SHKM01000001">
    <property type="protein sequence ID" value="RZT90088.1"/>
    <property type="molecule type" value="Genomic_DNA"/>
</dbReference>
<gene>
    <name evidence="2" type="ORF">EV678_0899</name>
</gene>
<accession>A0ABY0IR80</accession>
<organism evidence="2 3">
    <name type="scientific">Azospira oryzae</name>
    <dbReference type="NCBI Taxonomy" id="146939"/>
    <lineage>
        <taxon>Bacteria</taxon>
        <taxon>Pseudomonadati</taxon>
        <taxon>Pseudomonadota</taxon>
        <taxon>Betaproteobacteria</taxon>
        <taxon>Rhodocyclales</taxon>
        <taxon>Rhodocyclaceae</taxon>
        <taxon>Azospira</taxon>
    </lineage>
</organism>
<evidence type="ECO:0000313" key="2">
    <source>
        <dbReference type="EMBL" id="RZT90088.1"/>
    </source>
</evidence>
<dbReference type="PRINTS" id="PR00111">
    <property type="entry name" value="ABHYDROLASE"/>
</dbReference>
<dbReference type="RefSeq" id="WP_130458648.1">
    <property type="nucleotide sequence ID" value="NZ_SHKM01000001.1"/>
</dbReference>
<evidence type="ECO:0000313" key="3">
    <source>
        <dbReference type="Proteomes" id="UP000292136"/>
    </source>
</evidence>
<dbReference type="InterPro" id="IPR050228">
    <property type="entry name" value="Carboxylesterase_BioH"/>
</dbReference>
<dbReference type="Gene3D" id="3.40.50.1820">
    <property type="entry name" value="alpha/beta hydrolase"/>
    <property type="match status" value="1"/>
</dbReference>
<proteinExistence type="predicted"/>
<reference evidence="2 3" key="1">
    <citation type="submission" date="2019-02" db="EMBL/GenBank/DDBJ databases">
        <title>Genomic Encyclopedia of Type Strains, Phase IV (KMG-IV): sequencing the most valuable type-strain genomes for metagenomic binning, comparative biology and taxonomic classification.</title>
        <authorList>
            <person name="Goeker M."/>
        </authorList>
    </citation>
    <scope>NUCLEOTIDE SEQUENCE [LARGE SCALE GENOMIC DNA]</scope>
    <source>
        <strain evidence="2 3">DSM 21223</strain>
    </source>
</reference>